<dbReference type="AlphaFoldDB" id="A0A2P8D7V6"/>
<keyword evidence="3" id="KW-1185">Reference proteome</keyword>
<dbReference type="OrthoDB" id="758145at2"/>
<dbReference type="CDD" id="cd00038">
    <property type="entry name" value="CAP_ED"/>
    <property type="match status" value="1"/>
</dbReference>
<dbReference type="EMBL" id="PYGD01000002">
    <property type="protein sequence ID" value="PSK93261.1"/>
    <property type="molecule type" value="Genomic_DNA"/>
</dbReference>
<name>A0A2P8D7V6_9BACT</name>
<dbReference type="Proteomes" id="UP000240572">
    <property type="component" value="Unassembled WGS sequence"/>
</dbReference>
<evidence type="ECO:0000313" key="2">
    <source>
        <dbReference type="EMBL" id="PSK93261.1"/>
    </source>
</evidence>
<dbReference type="SMART" id="SM00100">
    <property type="entry name" value="cNMP"/>
    <property type="match status" value="1"/>
</dbReference>
<proteinExistence type="predicted"/>
<dbReference type="InterPro" id="IPR014710">
    <property type="entry name" value="RmlC-like_jellyroll"/>
</dbReference>
<comment type="caution">
    <text evidence="2">The sequence shown here is derived from an EMBL/GenBank/DDBJ whole genome shotgun (WGS) entry which is preliminary data.</text>
</comment>
<feature type="domain" description="Cyclic nucleotide-binding" evidence="1">
    <location>
        <begin position="10"/>
        <end position="113"/>
    </location>
</feature>
<gene>
    <name evidence="2" type="ORF">B0I18_102231</name>
</gene>
<dbReference type="SUPFAM" id="SSF51206">
    <property type="entry name" value="cAMP-binding domain-like"/>
    <property type="match status" value="1"/>
</dbReference>
<evidence type="ECO:0000313" key="3">
    <source>
        <dbReference type="Proteomes" id="UP000240572"/>
    </source>
</evidence>
<dbReference type="RefSeq" id="WP_106522279.1">
    <property type="nucleotide sequence ID" value="NZ_PYGD01000002.1"/>
</dbReference>
<protein>
    <submittedName>
        <fullName evidence="2">CRP-like cAMP-binding protein</fullName>
    </submittedName>
</protein>
<dbReference type="Gene3D" id="2.60.120.10">
    <property type="entry name" value="Jelly Rolls"/>
    <property type="match status" value="1"/>
</dbReference>
<organism evidence="2 3">
    <name type="scientific">Taibaiella chishuiensis</name>
    <dbReference type="NCBI Taxonomy" id="1434707"/>
    <lineage>
        <taxon>Bacteria</taxon>
        <taxon>Pseudomonadati</taxon>
        <taxon>Bacteroidota</taxon>
        <taxon>Chitinophagia</taxon>
        <taxon>Chitinophagales</taxon>
        <taxon>Chitinophagaceae</taxon>
        <taxon>Taibaiella</taxon>
    </lineage>
</organism>
<sequence length="189" mass="21328">MNPLFDYLSLFTHIPGEDREAISACARLRDVGEGEVLLQAGKPAREFFFICSGVLKIVTTNEKGVDVVLHFLKEHQFCTILDSLNRGVIAEESIAAACPASLIVFPRADLFRLYDRFPYFKTLIGEITQQALLAKIQARNAYLGEDATTRYRKFLMRQPDIALKVSQADIASYLGVTQQSLSRIRRNIR</sequence>
<dbReference type="InterPro" id="IPR000595">
    <property type="entry name" value="cNMP-bd_dom"/>
</dbReference>
<accession>A0A2P8D7V6</accession>
<dbReference type="PROSITE" id="PS50042">
    <property type="entry name" value="CNMP_BINDING_3"/>
    <property type="match status" value="1"/>
</dbReference>
<dbReference type="InterPro" id="IPR018490">
    <property type="entry name" value="cNMP-bd_dom_sf"/>
</dbReference>
<evidence type="ECO:0000259" key="1">
    <source>
        <dbReference type="PROSITE" id="PS50042"/>
    </source>
</evidence>
<dbReference type="Pfam" id="PF00027">
    <property type="entry name" value="cNMP_binding"/>
    <property type="match status" value="1"/>
</dbReference>
<reference evidence="2 3" key="1">
    <citation type="submission" date="2018-03" db="EMBL/GenBank/DDBJ databases">
        <title>Genomic Encyclopedia of Type Strains, Phase III (KMG-III): the genomes of soil and plant-associated and newly described type strains.</title>
        <authorList>
            <person name="Whitman W."/>
        </authorList>
    </citation>
    <scope>NUCLEOTIDE SEQUENCE [LARGE SCALE GENOMIC DNA]</scope>
    <source>
        <strain evidence="2 3">CGMCC 1.12700</strain>
    </source>
</reference>